<evidence type="ECO:0000313" key="2">
    <source>
        <dbReference type="EMBL" id="AEG18398.1"/>
    </source>
</evidence>
<keyword evidence="1" id="KW-1133">Transmembrane helix</keyword>
<evidence type="ECO:0000256" key="1">
    <source>
        <dbReference type="SAM" id="Phobius"/>
    </source>
</evidence>
<dbReference type="OrthoDB" id="72613at2157"/>
<dbReference type="eggNOG" id="arCOG13996">
    <property type="taxonomic scope" value="Archaea"/>
</dbReference>
<name>F6D731_METPW</name>
<keyword evidence="3" id="KW-1185">Reference proteome</keyword>
<dbReference type="KEGG" id="mew:MSWAN_1384"/>
<evidence type="ECO:0000313" key="3">
    <source>
        <dbReference type="Proteomes" id="UP000009231"/>
    </source>
</evidence>
<dbReference type="Proteomes" id="UP000009231">
    <property type="component" value="Chromosome"/>
</dbReference>
<keyword evidence="1" id="KW-0472">Membrane</keyword>
<feature type="transmembrane region" description="Helical" evidence="1">
    <location>
        <begin position="55"/>
        <end position="74"/>
    </location>
</feature>
<keyword evidence="1" id="KW-0812">Transmembrane</keyword>
<sequence>MISTVTTTTAAVTTTQAMTFGIIAVLALITLLAIKEILSSETNNKRVQSFVKGSNIAIIPLLLVFVSIVGFKVVSVI</sequence>
<protein>
    <submittedName>
        <fullName evidence="2">Uncharacterized protein</fullName>
    </submittedName>
</protein>
<dbReference type="AlphaFoldDB" id="F6D731"/>
<dbReference type="HOGENOM" id="CLU_176004_0_0_2"/>
<gene>
    <name evidence="2" type="ordered locus">MSWAN_1384</name>
</gene>
<accession>F6D731</accession>
<feature type="transmembrane region" description="Helical" evidence="1">
    <location>
        <begin position="17"/>
        <end position="34"/>
    </location>
</feature>
<dbReference type="EMBL" id="CP002772">
    <property type="protein sequence ID" value="AEG18398.1"/>
    <property type="molecule type" value="Genomic_DNA"/>
</dbReference>
<organism evidence="2 3">
    <name type="scientific">Methanobacterium paludis (strain DSM 25820 / JCM 18151 / SWAN1)</name>
    <dbReference type="NCBI Taxonomy" id="868131"/>
    <lineage>
        <taxon>Archaea</taxon>
        <taxon>Methanobacteriati</taxon>
        <taxon>Methanobacteriota</taxon>
        <taxon>Methanomada group</taxon>
        <taxon>Methanobacteria</taxon>
        <taxon>Methanobacteriales</taxon>
        <taxon>Methanobacteriaceae</taxon>
        <taxon>Methanobacterium</taxon>
    </lineage>
</organism>
<proteinExistence type="predicted"/>
<reference evidence="2 3" key="1">
    <citation type="journal article" date="2014" name="Int. J. Syst. Evol. Microbiol.">
        <title>Methanobacterium paludis sp. nov. and a novel strain of Methanobacterium lacus isolated from northern peatlands.</title>
        <authorList>
            <person name="Cadillo-Quiroz H."/>
            <person name="Brauer S.L."/>
            <person name="Goodson N."/>
            <person name="Yavitt J.B."/>
            <person name="Zinder S.H."/>
        </authorList>
    </citation>
    <scope>NUCLEOTIDE SEQUENCE [LARGE SCALE GENOMIC DNA]</scope>
    <source>
        <strain evidence="3">DSM 25820 / JCM 18151 / SWAN1</strain>
    </source>
</reference>